<dbReference type="InterPro" id="IPR001279">
    <property type="entry name" value="Metallo-B-lactamas"/>
</dbReference>
<dbReference type="PANTHER" id="PTHR23200">
    <property type="entry name" value="METALLO-BETA-LACTAMASE DOMAIN-CONTAINING PROTEIN 1"/>
    <property type="match status" value="1"/>
</dbReference>
<evidence type="ECO:0000313" key="3">
    <source>
        <dbReference type="Proteomes" id="UP000887566"/>
    </source>
</evidence>
<proteinExistence type="predicted"/>
<feature type="chain" id="PRO_5037183858" evidence="1">
    <location>
        <begin position="19"/>
        <end position="286"/>
    </location>
</feature>
<name>A0A914WQV7_9BILA</name>
<dbReference type="WBParaSite" id="PSAMB.scaffold5071size12737.g25818.t1">
    <property type="protein sequence ID" value="PSAMB.scaffold5071size12737.g25818.t1"/>
    <property type="gene ID" value="PSAMB.scaffold5071size12737.g25818"/>
</dbReference>
<feature type="domain" description="Metallo-beta-lactamase" evidence="2">
    <location>
        <begin position="43"/>
        <end position="213"/>
    </location>
</feature>
<dbReference type="PANTHER" id="PTHR23200:SF39">
    <property type="entry name" value="PROTEIN CBG14679"/>
    <property type="match status" value="1"/>
</dbReference>
<sequence>MMFAILILSSAIFITIRSQVTVTSLVEGRLVQIASFPPISTFQASVTLVQDGTNIILIDTPTATDTAAMTQMLNGMQQRNLSPAQVNMVVVTHGHPDHFGQDGSFAAATHYYNNFIYIGASQFTPLTFDSMGSVQLTPNVQLWQTPGHTPQDVSVIVRNVPSRGTVAVVGDLFLHASGVMNPQMWESFAWNIQTGKQNRNKVICAVDYIVPGHGPIFQVTTEMKNMAACSISGNNPISGQMMMYPGSNMALQCFSNANCASFADYANCVRSTRMNHNVCCSTTSCP</sequence>
<accession>A0A914WQV7</accession>
<keyword evidence="1" id="KW-0732">Signal</keyword>
<organism evidence="3 4">
    <name type="scientific">Plectus sambesii</name>
    <dbReference type="NCBI Taxonomy" id="2011161"/>
    <lineage>
        <taxon>Eukaryota</taxon>
        <taxon>Metazoa</taxon>
        <taxon>Ecdysozoa</taxon>
        <taxon>Nematoda</taxon>
        <taxon>Chromadorea</taxon>
        <taxon>Plectida</taxon>
        <taxon>Plectina</taxon>
        <taxon>Plectoidea</taxon>
        <taxon>Plectidae</taxon>
        <taxon>Plectus</taxon>
    </lineage>
</organism>
<dbReference type="InterPro" id="IPR036866">
    <property type="entry name" value="RibonucZ/Hydroxyglut_hydro"/>
</dbReference>
<keyword evidence="3" id="KW-1185">Reference proteome</keyword>
<dbReference type="CDD" id="cd07711">
    <property type="entry name" value="MBLAC1-like_MBL-fold"/>
    <property type="match status" value="1"/>
</dbReference>
<dbReference type="Gene3D" id="3.60.15.10">
    <property type="entry name" value="Ribonuclease Z/Hydroxyacylglutathione hydrolase-like"/>
    <property type="match status" value="1"/>
</dbReference>
<dbReference type="SUPFAM" id="SSF56281">
    <property type="entry name" value="Metallo-hydrolase/oxidoreductase"/>
    <property type="match status" value="1"/>
</dbReference>
<evidence type="ECO:0000313" key="4">
    <source>
        <dbReference type="WBParaSite" id="PSAMB.scaffold5071size12737.g25818.t1"/>
    </source>
</evidence>
<evidence type="ECO:0000256" key="1">
    <source>
        <dbReference type="SAM" id="SignalP"/>
    </source>
</evidence>
<reference evidence="4" key="1">
    <citation type="submission" date="2022-11" db="UniProtKB">
        <authorList>
            <consortium name="WormBaseParasite"/>
        </authorList>
    </citation>
    <scope>IDENTIFICATION</scope>
</reference>
<feature type="signal peptide" evidence="1">
    <location>
        <begin position="1"/>
        <end position="18"/>
    </location>
</feature>
<dbReference type="SMART" id="SM00849">
    <property type="entry name" value="Lactamase_B"/>
    <property type="match status" value="1"/>
</dbReference>
<protein>
    <submittedName>
        <fullName evidence="4">Metallo-beta-lactamase domain-containing protein</fullName>
    </submittedName>
</protein>
<dbReference type="Proteomes" id="UP000887566">
    <property type="component" value="Unplaced"/>
</dbReference>
<dbReference type="AlphaFoldDB" id="A0A914WQV7"/>
<dbReference type="InterPro" id="IPR039344">
    <property type="entry name" value="MBLAC1"/>
</dbReference>
<dbReference type="Pfam" id="PF00753">
    <property type="entry name" value="Lactamase_B"/>
    <property type="match status" value="1"/>
</dbReference>
<evidence type="ECO:0000259" key="2">
    <source>
        <dbReference type="SMART" id="SM00849"/>
    </source>
</evidence>